<keyword evidence="4" id="KW-1185">Reference proteome</keyword>
<dbReference type="Proteomes" id="UP001492380">
    <property type="component" value="Unassembled WGS sequence"/>
</dbReference>
<feature type="region of interest" description="Disordered" evidence="2">
    <location>
        <begin position="182"/>
        <end position="262"/>
    </location>
</feature>
<comment type="caution">
    <text evidence="3">The sequence shown here is derived from an EMBL/GenBank/DDBJ whole genome shotgun (WGS) entry which is preliminary data.</text>
</comment>
<dbReference type="EMBL" id="JBBWRZ010000013">
    <property type="protein sequence ID" value="KAK8223670.1"/>
    <property type="molecule type" value="Genomic_DNA"/>
</dbReference>
<evidence type="ECO:0000313" key="4">
    <source>
        <dbReference type="Proteomes" id="UP001492380"/>
    </source>
</evidence>
<name>A0ABR1Y9P3_9PEZI</name>
<organism evidence="3 4">
    <name type="scientific">Phyllosticta capitalensis</name>
    <dbReference type="NCBI Taxonomy" id="121624"/>
    <lineage>
        <taxon>Eukaryota</taxon>
        <taxon>Fungi</taxon>
        <taxon>Dikarya</taxon>
        <taxon>Ascomycota</taxon>
        <taxon>Pezizomycotina</taxon>
        <taxon>Dothideomycetes</taxon>
        <taxon>Dothideomycetes incertae sedis</taxon>
        <taxon>Botryosphaeriales</taxon>
        <taxon>Phyllostictaceae</taxon>
        <taxon>Phyllosticta</taxon>
    </lineage>
</organism>
<feature type="compositionally biased region" description="Gly residues" evidence="2">
    <location>
        <begin position="213"/>
        <end position="226"/>
    </location>
</feature>
<evidence type="ECO:0000256" key="2">
    <source>
        <dbReference type="SAM" id="MobiDB-lite"/>
    </source>
</evidence>
<accession>A0ABR1Y9P3</accession>
<sequence length="262" mass="28659">MLTYVMDPESAPNCCICNKPAVRGQECSCEAERLELAVRQAEQRSMDKRLEEIRDWVVNHARTHILSAFERLSSRRKTAHNAYLSSLPFYSIFVQYAGAPPLHPTALATLRAQIAEANAELKRGIDNDWRLSVLRYPEVLDYFYGLVELGLPPDRDARVARPPFAVAGYADQGFEGGRLGKAPSVKKNHARAVRDQTPAPLRPGMRRREPPGYHGGGGGAGAGGGAVARARRPPFAPTPPGGGGGAARGPYALPYDDRQFYH</sequence>
<keyword evidence="1" id="KW-0175">Coiled coil</keyword>
<proteinExistence type="predicted"/>
<evidence type="ECO:0000313" key="3">
    <source>
        <dbReference type="EMBL" id="KAK8223670.1"/>
    </source>
</evidence>
<gene>
    <name evidence="3" type="ORF">HDK90DRAFT_98990</name>
</gene>
<evidence type="ECO:0000256" key="1">
    <source>
        <dbReference type="SAM" id="Coils"/>
    </source>
</evidence>
<reference evidence="3 4" key="1">
    <citation type="submission" date="2024-04" db="EMBL/GenBank/DDBJ databases">
        <title>Phyllosticta paracitricarpa is synonymous to the EU quarantine fungus P. citricarpa based on phylogenomic analyses.</title>
        <authorList>
            <consortium name="Lawrence Berkeley National Laboratory"/>
            <person name="Van Ingen-Buijs V.A."/>
            <person name="Van Westerhoven A.C."/>
            <person name="Haridas S."/>
            <person name="Skiadas P."/>
            <person name="Martin F."/>
            <person name="Groenewald J.Z."/>
            <person name="Crous P.W."/>
            <person name="Seidl M.F."/>
        </authorList>
    </citation>
    <scope>NUCLEOTIDE SEQUENCE [LARGE SCALE GENOMIC DNA]</scope>
    <source>
        <strain evidence="3 4">CBS 123374</strain>
    </source>
</reference>
<protein>
    <submittedName>
        <fullName evidence="3">Uncharacterized protein</fullName>
    </submittedName>
</protein>
<feature type="coiled-coil region" evidence="1">
    <location>
        <begin position="24"/>
        <end position="51"/>
    </location>
</feature>